<comment type="caution">
    <text evidence="1">The sequence shown here is derived from an EMBL/GenBank/DDBJ whole genome shotgun (WGS) entry which is preliminary data.</text>
</comment>
<protein>
    <submittedName>
        <fullName evidence="1">Uncharacterized protein</fullName>
    </submittedName>
</protein>
<proteinExistence type="predicted"/>
<dbReference type="AlphaFoldDB" id="A0A1J5P2C2"/>
<accession>A0A1J5P2C2</accession>
<reference evidence="1" key="1">
    <citation type="submission" date="2016-10" db="EMBL/GenBank/DDBJ databases">
        <title>Sequence of Gallionella enrichment culture.</title>
        <authorList>
            <person name="Poehlein A."/>
            <person name="Muehling M."/>
            <person name="Daniel R."/>
        </authorList>
    </citation>
    <scope>NUCLEOTIDE SEQUENCE</scope>
</reference>
<name>A0A1J5P2C2_9ZZZZ</name>
<dbReference type="EMBL" id="MLJW01007513">
    <property type="protein sequence ID" value="OIQ65210.1"/>
    <property type="molecule type" value="Genomic_DNA"/>
</dbReference>
<sequence>MPSSNPPRFRWKKKTRPCSGRRERLRFNRARHPSGALACSRGMRGSRRRTNSAPCAMSCTTCGNGCSRRSRVWPMPGRSLRWANSSSRSAFPPRGRVSSERRRSICAARSPPFSARGCRWQPIRCRPAASTPWWGPPAPARPRPSPSSLRVWCCATALRRWR</sequence>
<evidence type="ECO:0000313" key="1">
    <source>
        <dbReference type="EMBL" id="OIQ65210.1"/>
    </source>
</evidence>
<gene>
    <name evidence="1" type="ORF">GALL_532340</name>
</gene>
<organism evidence="1">
    <name type="scientific">mine drainage metagenome</name>
    <dbReference type="NCBI Taxonomy" id="410659"/>
    <lineage>
        <taxon>unclassified sequences</taxon>
        <taxon>metagenomes</taxon>
        <taxon>ecological metagenomes</taxon>
    </lineage>
</organism>